<organism evidence="1 2">
    <name type="scientific">Ancylobacter polymorphus</name>
    <dbReference type="NCBI Taxonomy" id="223390"/>
    <lineage>
        <taxon>Bacteria</taxon>
        <taxon>Pseudomonadati</taxon>
        <taxon>Pseudomonadota</taxon>
        <taxon>Alphaproteobacteria</taxon>
        <taxon>Hyphomicrobiales</taxon>
        <taxon>Xanthobacteraceae</taxon>
        <taxon>Ancylobacter</taxon>
    </lineage>
</organism>
<dbReference type="KEGG" id="apol:K9D25_24835"/>
<geneLocation type="plasmid" evidence="1 2">
    <name>pE</name>
</geneLocation>
<evidence type="ECO:0000313" key="2">
    <source>
        <dbReference type="Proteomes" id="UP000831684"/>
    </source>
</evidence>
<gene>
    <name evidence="1" type="ORF">K9D25_24835</name>
</gene>
<accession>A0A9E7D8N8</accession>
<sequence length="222" mass="25575">MSWIKDIFLGKPDNDVIFAELPPNERRRKHDKLEFLKKRADDLDAAAKKFLEENKKSATKENFINFYYSIICASLYRERMGTDDPAVIDAIMLERFTERIPAKLDLTPQSWLSQLFIKLGTNIVVQTHFPSASDGTLLAALIEKRHKWLLACEADKPIIQKIQELRVQIAETDKAGMAAASRGERTYPYIIRIESCQNAIHNLKRQLNEPIESSWEENLRTG</sequence>
<protein>
    <submittedName>
        <fullName evidence="1">Uncharacterized protein</fullName>
    </submittedName>
</protein>
<dbReference type="Proteomes" id="UP000831684">
    <property type="component" value="Plasmid pE"/>
</dbReference>
<evidence type="ECO:0000313" key="1">
    <source>
        <dbReference type="EMBL" id="UOK73971.1"/>
    </source>
</evidence>
<keyword evidence="1" id="KW-0614">Plasmid</keyword>
<dbReference type="RefSeq" id="WP_244451538.1">
    <property type="nucleotide sequence ID" value="NZ_CP083244.1"/>
</dbReference>
<proteinExistence type="predicted"/>
<name>A0A9E7D8N8_9HYPH</name>
<dbReference type="AlphaFoldDB" id="A0A9E7D8N8"/>
<dbReference type="EMBL" id="CP083244">
    <property type="protein sequence ID" value="UOK73971.1"/>
    <property type="molecule type" value="Genomic_DNA"/>
</dbReference>
<reference evidence="1" key="1">
    <citation type="submission" date="2021-09" db="EMBL/GenBank/DDBJ databases">
        <title>Network and meta-omics reveal the key degrader and cooperation patterns in an efficient 1,4-dioxane-degrading microbial community.</title>
        <authorList>
            <person name="Dai C."/>
        </authorList>
    </citation>
    <scope>NUCLEOTIDE SEQUENCE</scope>
    <source>
        <strain evidence="1">ZM13</strain>
        <plasmid evidence="1">pE</plasmid>
    </source>
</reference>